<keyword evidence="3" id="KW-1185">Reference proteome</keyword>
<reference evidence="2 3" key="1">
    <citation type="journal article" date="2023" name="Int. J. Syst. Evol. Microbiol.">
        <title>Winogradskyella bathintestinalis sp. nov., isolated from the intestine of the deep-sea loosejaw dragonfish, Malacosteus niger.</title>
        <authorList>
            <person name="Uniacke-Lowe S."/>
            <person name="Johnson C.N."/>
            <person name="Stanton C."/>
            <person name="Hill C."/>
            <person name="Ross P."/>
        </authorList>
    </citation>
    <scope>NUCLEOTIDE SEQUENCE [LARGE SCALE GENOMIC DNA]</scope>
    <source>
        <strain evidence="2 3">APC 3343</strain>
    </source>
</reference>
<evidence type="ECO:0000313" key="2">
    <source>
        <dbReference type="EMBL" id="MDN3494214.1"/>
    </source>
</evidence>
<dbReference type="PROSITE" id="PS51186">
    <property type="entry name" value="GNAT"/>
    <property type="match status" value="1"/>
</dbReference>
<dbReference type="Pfam" id="PF13302">
    <property type="entry name" value="Acetyltransf_3"/>
    <property type="match status" value="1"/>
</dbReference>
<dbReference type="PANTHER" id="PTHR43792:SF1">
    <property type="entry name" value="N-ACETYLTRANSFERASE DOMAIN-CONTAINING PROTEIN"/>
    <property type="match status" value="1"/>
</dbReference>
<protein>
    <submittedName>
        <fullName evidence="2">GNAT family N-acetyltransferase</fullName>
    </submittedName>
</protein>
<gene>
    <name evidence="2" type="ORF">QMA06_15950</name>
</gene>
<organism evidence="2 3">
    <name type="scientific">Winogradskyella bathintestinalis</name>
    <dbReference type="NCBI Taxonomy" id="3035208"/>
    <lineage>
        <taxon>Bacteria</taxon>
        <taxon>Pseudomonadati</taxon>
        <taxon>Bacteroidota</taxon>
        <taxon>Flavobacteriia</taxon>
        <taxon>Flavobacteriales</taxon>
        <taxon>Flavobacteriaceae</taxon>
        <taxon>Winogradskyella</taxon>
    </lineage>
</organism>
<sequence length="181" mass="21429">MKYTLENQETKRLKFRLLKDSDFQEWTELFQDKKISKVLGMDKIGTPKEQCEKWFEWTYERYKNNLGGQNVLIEKSTNKIIGQSGLLVRELNGFKELEIAYSILPNYRQKGYATEASQKCRDFAFENKYAKRLISIINTENPNSAKVALNNDMQNDRTIEFHGDTVYIYQITLEKWNERTS</sequence>
<proteinExistence type="predicted"/>
<feature type="domain" description="N-acetyltransferase" evidence="1">
    <location>
        <begin position="13"/>
        <end position="174"/>
    </location>
</feature>
<dbReference type="InterPro" id="IPR016181">
    <property type="entry name" value="Acyl_CoA_acyltransferase"/>
</dbReference>
<dbReference type="InterPro" id="IPR051531">
    <property type="entry name" value="N-acetyltransferase"/>
</dbReference>
<name>A0ABT7ZZE0_9FLAO</name>
<dbReference type="SUPFAM" id="SSF55729">
    <property type="entry name" value="Acyl-CoA N-acyltransferases (Nat)"/>
    <property type="match status" value="1"/>
</dbReference>
<dbReference type="RefSeq" id="WP_290207914.1">
    <property type="nucleotide sequence ID" value="NZ_JASDDK010000014.1"/>
</dbReference>
<evidence type="ECO:0000259" key="1">
    <source>
        <dbReference type="PROSITE" id="PS51186"/>
    </source>
</evidence>
<dbReference type="InterPro" id="IPR000182">
    <property type="entry name" value="GNAT_dom"/>
</dbReference>
<evidence type="ECO:0000313" key="3">
    <source>
        <dbReference type="Proteomes" id="UP001231197"/>
    </source>
</evidence>
<dbReference type="EMBL" id="JASDDK010000014">
    <property type="protein sequence ID" value="MDN3494214.1"/>
    <property type="molecule type" value="Genomic_DNA"/>
</dbReference>
<dbReference type="Gene3D" id="3.40.630.30">
    <property type="match status" value="1"/>
</dbReference>
<dbReference type="Proteomes" id="UP001231197">
    <property type="component" value="Unassembled WGS sequence"/>
</dbReference>
<accession>A0ABT7ZZE0</accession>
<comment type="caution">
    <text evidence="2">The sequence shown here is derived from an EMBL/GenBank/DDBJ whole genome shotgun (WGS) entry which is preliminary data.</text>
</comment>
<dbReference type="PANTHER" id="PTHR43792">
    <property type="entry name" value="GNAT FAMILY, PUTATIVE (AFU_ORTHOLOGUE AFUA_3G00765)-RELATED-RELATED"/>
    <property type="match status" value="1"/>
</dbReference>